<feature type="transmembrane region" description="Helical" evidence="6">
    <location>
        <begin position="107"/>
        <end position="132"/>
    </location>
</feature>
<dbReference type="InterPro" id="IPR003339">
    <property type="entry name" value="ABC/ECF_trnsptr_transmembrane"/>
</dbReference>
<evidence type="ECO:0000256" key="2">
    <source>
        <dbReference type="ARBA" id="ARBA00022475"/>
    </source>
</evidence>
<feature type="transmembrane region" description="Helical" evidence="6">
    <location>
        <begin position="63"/>
        <end position="81"/>
    </location>
</feature>
<evidence type="ECO:0000256" key="6">
    <source>
        <dbReference type="SAM" id="Phobius"/>
    </source>
</evidence>
<dbReference type="AlphaFoldDB" id="A0A2N3G610"/>
<reference evidence="7 8" key="1">
    <citation type="journal article" date="2017" name="ISME J.">
        <title>Potential for microbial H2 and metal transformations associated with novel bacteria and archaea in deep terrestrial subsurface sediments.</title>
        <authorList>
            <person name="Hernsdorf A.W."/>
            <person name="Amano Y."/>
            <person name="Miyakawa K."/>
            <person name="Ise K."/>
            <person name="Suzuki Y."/>
            <person name="Anantharaman K."/>
            <person name="Probst A."/>
            <person name="Burstein D."/>
            <person name="Thomas B.C."/>
            <person name="Banfield J.F."/>
        </authorList>
    </citation>
    <scope>NUCLEOTIDE SEQUENCE [LARGE SCALE GENOMIC DNA]</scope>
    <source>
        <strain evidence="7">HGW-Actinobacteria-3</strain>
    </source>
</reference>
<accession>A0A2N3G610</accession>
<feature type="transmembrane region" description="Helical" evidence="6">
    <location>
        <begin position="12"/>
        <end position="32"/>
    </location>
</feature>
<dbReference type="CDD" id="cd16914">
    <property type="entry name" value="EcfT"/>
    <property type="match status" value="1"/>
</dbReference>
<feature type="transmembrane region" description="Helical" evidence="6">
    <location>
        <begin position="38"/>
        <end position="56"/>
    </location>
</feature>
<keyword evidence="4 6" id="KW-1133">Transmembrane helix</keyword>
<evidence type="ECO:0000313" key="7">
    <source>
        <dbReference type="EMBL" id="PKQ28038.1"/>
    </source>
</evidence>
<keyword evidence="5 6" id="KW-0472">Membrane</keyword>
<dbReference type="EMBL" id="PHEX01000036">
    <property type="protein sequence ID" value="PKQ28038.1"/>
    <property type="molecule type" value="Genomic_DNA"/>
</dbReference>
<dbReference type="InterPro" id="IPR051611">
    <property type="entry name" value="ECF_transporter_component"/>
</dbReference>
<evidence type="ECO:0000256" key="5">
    <source>
        <dbReference type="ARBA" id="ARBA00023136"/>
    </source>
</evidence>
<name>A0A2N3G610_9ACTN</name>
<evidence type="ECO:0008006" key="9">
    <source>
        <dbReference type="Google" id="ProtNLM"/>
    </source>
</evidence>
<evidence type="ECO:0000256" key="3">
    <source>
        <dbReference type="ARBA" id="ARBA00022692"/>
    </source>
</evidence>
<evidence type="ECO:0000256" key="4">
    <source>
        <dbReference type="ARBA" id="ARBA00022989"/>
    </source>
</evidence>
<comment type="subcellular location">
    <subcellularLocation>
        <location evidence="1">Membrane</location>
        <topology evidence="1">Multi-pass membrane protein</topology>
    </subcellularLocation>
</comment>
<sequence length="306" mass="32805">MIPVYRKNGSFLQGLHPATQLALAGSLIVAALTVDNPLFQFAIILATAILAASAGVLREWLSWWKLCAAISLAALIINPLVSRHGATVVWRGPSVPVFGHLFVTAEAILYGAGMGLRLASMIWVFALVTLTVDPDNVLGLLKGRGAKSALVSALTMRMAPTMMSDAGDLLDAMRSRGIVLDSGSKWMMFKSRLPLVKRLFATSLDRGISLAEAMESRAYGSGKRTRYHRRGFRGGDAATVAASLAILGAGVAGIATGAVSFKYFPTLYMKYTAGTLFVVAAPVVIAFSLLFLSTVWKRSNWLKLRI</sequence>
<feature type="transmembrane region" description="Helical" evidence="6">
    <location>
        <begin position="273"/>
        <end position="296"/>
    </location>
</feature>
<dbReference type="PANTHER" id="PTHR34857">
    <property type="entry name" value="SLL0384 PROTEIN"/>
    <property type="match status" value="1"/>
</dbReference>
<comment type="caution">
    <text evidence="7">The sequence shown here is derived from an EMBL/GenBank/DDBJ whole genome shotgun (WGS) entry which is preliminary data.</text>
</comment>
<proteinExistence type="predicted"/>
<dbReference type="GO" id="GO:0005886">
    <property type="term" value="C:plasma membrane"/>
    <property type="evidence" value="ECO:0007669"/>
    <property type="project" value="UniProtKB-ARBA"/>
</dbReference>
<organism evidence="7 8">
    <name type="scientific">Candidatus Anoxymicrobium japonicum</name>
    <dbReference type="NCBI Taxonomy" id="2013648"/>
    <lineage>
        <taxon>Bacteria</taxon>
        <taxon>Bacillati</taxon>
        <taxon>Actinomycetota</taxon>
        <taxon>Candidatus Geothermincolia</taxon>
        <taxon>Candidatus Geothermincolales</taxon>
        <taxon>Candidatus Anoxymicrobiaceae</taxon>
        <taxon>Candidatus Anoxymicrobium</taxon>
    </lineage>
</organism>
<evidence type="ECO:0000256" key="1">
    <source>
        <dbReference type="ARBA" id="ARBA00004141"/>
    </source>
</evidence>
<dbReference type="Proteomes" id="UP000233654">
    <property type="component" value="Unassembled WGS sequence"/>
</dbReference>
<evidence type="ECO:0000313" key="8">
    <source>
        <dbReference type="Proteomes" id="UP000233654"/>
    </source>
</evidence>
<protein>
    <recommendedName>
        <fullName evidence="9">Energy-coupling factor transporter transmembrane protein EcfT</fullName>
    </recommendedName>
</protein>
<gene>
    <name evidence="7" type="ORF">CVT63_04855</name>
</gene>
<feature type="transmembrane region" description="Helical" evidence="6">
    <location>
        <begin position="237"/>
        <end position="261"/>
    </location>
</feature>
<dbReference type="Pfam" id="PF02361">
    <property type="entry name" value="CbiQ"/>
    <property type="match status" value="1"/>
</dbReference>
<dbReference type="PANTHER" id="PTHR34857:SF2">
    <property type="entry name" value="SLL0384 PROTEIN"/>
    <property type="match status" value="1"/>
</dbReference>
<keyword evidence="2" id="KW-1003">Cell membrane</keyword>
<keyword evidence="3 6" id="KW-0812">Transmembrane</keyword>